<dbReference type="PANTHER" id="PTHR23514">
    <property type="entry name" value="BYPASS OF STOP CODON PROTEIN 6"/>
    <property type="match status" value="1"/>
</dbReference>
<gene>
    <name evidence="9" type="ORF">H9705_00015</name>
</gene>
<dbReference type="InterPro" id="IPR020846">
    <property type="entry name" value="MFS_dom"/>
</dbReference>
<feature type="transmembrane region" description="Helical" evidence="7">
    <location>
        <begin position="67"/>
        <end position="86"/>
    </location>
</feature>
<proteinExistence type="inferred from homology"/>
<evidence type="ECO:0000313" key="10">
    <source>
        <dbReference type="Proteomes" id="UP000823849"/>
    </source>
</evidence>
<feature type="transmembrane region" description="Helical" evidence="7">
    <location>
        <begin position="156"/>
        <end position="179"/>
    </location>
</feature>
<accession>A0A9D2SKS7</accession>
<feature type="transmembrane region" description="Helical" evidence="7">
    <location>
        <begin position="206"/>
        <end position="229"/>
    </location>
</feature>
<evidence type="ECO:0000256" key="4">
    <source>
        <dbReference type="ARBA" id="ARBA00022692"/>
    </source>
</evidence>
<dbReference type="InterPro" id="IPR011701">
    <property type="entry name" value="MFS"/>
</dbReference>
<evidence type="ECO:0000256" key="1">
    <source>
        <dbReference type="ARBA" id="ARBA00004651"/>
    </source>
</evidence>
<feature type="transmembrane region" description="Helical" evidence="7">
    <location>
        <begin position="125"/>
        <end position="144"/>
    </location>
</feature>
<evidence type="ECO:0000256" key="3">
    <source>
        <dbReference type="ARBA" id="ARBA00022448"/>
    </source>
</evidence>
<evidence type="ECO:0000256" key="2">
    <source>
        <dbReference type="ARBA" id="ARBA00008335"/>
    </source>
</evidence>
<feature type="domain" description="Major facilitator superfamily (MFS) profile" evidence="8">
    <location>
        <begin position="5"/>
        <end position="385"/>
    </location>
</feature>
<dbReference type="Pfam" id="PF07690">
    <property type="entry name" value="MFS_1"/>
    <property type="match status" value="1"/>
</dbReference>
<dbReference type="PROSITE" id="PS50850">
    <property type="entry name" value="MFS"/>
    <property type="match status" value="1"/>
</dbReference>
<keyword evidence="4 7" id="KW-0812">Transmembrane</keyword>
<dbReference type="SUPFAM" id="SSF103473">
    <property type="entry name" value="MFS general substrate transporter"/>
    <property type="match status" value="1"/>
</dbReference>
<feature type="transmembrane region" description="Helical" evidence="7">
    <location>
        <begin position="92"/>
        <end position="113"/>
    </location>
</feature>
<dbReference type="GO" id="GO:0022857">
    <property type="term" value="F:transmembrane transporter activity"/>
    <property type="evidence" value="ECO:0007669"/>
    <property type="project" value="InterPro"/>
</dbReference>
<dbReference type="InterPro" id="IPR036259">
    <property type="entry name" value="MFS_trans_sf"/>
</dbReference>
<feature type="transmembrane region" description="Helical" evidence="7">
    <location>
        <begin position="359"/>
        <end position="379"/>
    </location>
</feature>
<evidence type="ECO:0000313" key="9">
    <source>
        <dbReference type="EMBL" id="HJC14201.1"/>
    </source>
</evidence>
<name>A0A9D2SKS7_9FIRM</name>
<feature type="transmembrane region" description="Helical" evidence="7">
    <location>
        <begin position="41"/>
        <end position="60"/>
    </location>
</feature>
<comment type="similarity">
    <text evidence="2">Belongs to the major facilitator superfamily.</text>
</comment>
<feature type="transmembrane region" description="Helical" evidence="7">
    <location>
        <begin position="295"/>
        <end position="314"/>
    </location>
</feature>
<evidence type="ECO:0000256" key="6">
    <source>
        <dbReference type="ARBA" id="ARBA00023136"/>
    </source>
</evidence>
<dbReference type="Proteomes" id="UP000823849">
    <property type="component" value="Unassembled WGS sequence"/>
</dbReference>
<organism evidence="9 10">
    <name type="scientific">Candidatus Fusicatenibacter intestinigallinarum</name>
    <dbReference type="NCBI Taxonomy" id="2838598"/>
    <lineage>
        <taxon>Bacteria</taxon>
        <taxon>Bacillati</taxon>
        <taxon>Bacillota</taxon>
        <taxon>Clostridia</taxon>
        <taxon>Lachnospirales</taxon>
        <taxon>Lachnospiraceae</taxon>
        <taxon>Fusicatenibacter</taxon>
    </lineage>
</organism>
<evidence type="ECO:0000256" key="7">
    <source>
        <dbReference type="SAM" id="Phobius"/>
    </source>
</evidence>
<reference evidence="9" key="1">
    <citation type="journal article" date="2021" name="PeerJ">
        <title>Extensive microbial diversity within the chicken gut microbiome revealed by metagenomics and culture.</title>
        <authorList>
            <person name="Gilroy R."/>
            <person name="Ravi A."/>
            <person name="Getino M."/>
            <person name="Pursley I."/>
            <person name="Horton D.L."/>
            <person name="Alikhan N.F."/>
            <person name="Baker D."/>
            <person name="Gharbi K."/>
            <person name="Hall N."/>
            <person name="Watson M."/>
            <person name="Adriaenssens E.M."/>
            <person name="Foster-Nyarko E."/>
            <person name="Jarju S."/>
            <person name="Secka A."/>
            <person name="Antonio M."/>
            <person name="Oren A."/>
            <person name="Chaudhuri R.R."/>
            <person name="La Ragione R."/>
            <person name="Hildebrand F."/>
            <person name="Pallen M.J."/>
        </authorList>
    </citation>
    <scope>NUCLEOTIDE SEQUENCE</scope>
    <source>
        <strain evidence="9">CHK185-5351</strain>
    </source>
</reference>
<evidence type="ECO:0000259" key="8">
    <source>
        <dbReference type="PROSITE" id="PS50850"/>
    </source>
</evidence>
<dbReference type="Gene3D" id="1.20.1250.20">
    <property type="entry name" value="MFS general substrate transporter like domains"/>
    <property type="match status" value="1"/>
</dbReference>
<protein>
    <submittedName>
        <fullName evidence="9">MFS transporter</fullName>
    </submittedName>
</protein>
<comment type="subcellular location">
    <subcellularLocation>
        <location evidence="1">Cell membrane</location>
        <topology evidence="1">Multi-pass membrane protein</topology>
    </subcellularLocation>
</comment>
<reference evidence="9" key="2">
    <citation type="submission" date="2021-04" db="EMBL/GenBank/DDBJ databases">
        <authorList>
            <person name="Gilroy R."/>
        </authorList>
    </citation>
    <scope>NUCLEOTIDE SEQUENCE</scope>
    <source>
        <strain evidence="9">CHK185-5351</strain>
    </source>
</reference>
<evidence type="ECO:0000256" key="5">
    <source>
        <dbReference type="ARBA" id="ARBA00022989"/>
    </source>
</evidence>
<dbReference type="EMBL" id="DWWU01000001">
    <property type="protein sequence ID" value="HJC14201.1"/>
    <property type="molecule type" value="Genomic_DNA"/>
</dbReference>
<dbReference type="PANTHER" id="PTHR23514:SF3">
    <property type="entry name" value="BYPASS OF STOP CODON PROTEIN 6"/>
    <property type="match status" value="1"/>
</dbReference>
<dbReference type="AlphaFoldDB" id="A0A9D2SKS7"/>
<comment type="caution">
    <text evidence="9">The sequence shown here is derived from an EMBL/GenBank/DDBJ whole genome shotgun (WGS) entry which is preliminary data.</text>
</comment>
<feature type="transmembrane region" description="Helical" evidence="7">
    <location>
        <begin position="272"/>
        <end position="289"/>
    </location>
</feature>
<dbReference type="InterPro" id="IPR051788">
    <property type="entry name" value="MFS_Transporter"/>
</dbReference>
<dbReference type="GO" id="GO:0005886">
    <property type="term" value="C:plasma membrane"/>
    <property type="evidence" value="ECO:0007669"/>
    <property type="project" value="UniProtKB-SubCell"/>
</dbReference>
<keyword evidence="6 7" id="KW-0472">Membrane</keyword>
<feature type="transmembrane region" description="Helical" evidence="7">
    <location>
        <begin position="241"/>
        <end position="260"/>
    </location>
</feature>
<keyword evidence="3" id="KW-0813">Transport</keyword>
<sequence length="390" mass="41961">MATILLLFIYIFYIGLGIPDSLLGSAWPAIYQEFQVPVSYASFVSAIISSGTVLSSLFSTRVIAKLGTAKVTALSTCLTAVALAGFSCSRNFLWLGLCAVPLGIGAGSIDTALNNYVALHYNTMQMSFLHCFYGIGVTASPYLMSLALSDSMNWRGGYRTVFCIQLAIAALSIISLPLWRKIKSARQAEEEIRVLPLSQMLRRKKIWASCGVFAGISAIESTCLIWGSTYLTGSIGLSADTAAALITFYFAGMTLGRFLSGLLSLKISDWKIIAVGQSILCIAMFLLLITDNTAAVVLGLFLVGLGNGPIFPNMTHLTPILYRKETSQSIIGMEMAFSNLSILLTPVLFGFLSDRLGAGIFPAFLAVMFAFMAGCTILLKTGDARSRRPV</sequence>
<keyword evidence="5 7" id="KW-1133">Transmembrane helix</keyword>
<feature type="transmembrane region" description="Helical" evidence="7">
    <location>
        <begin position="335"/>
        <end position="353"/>
    </location>
</feature>